<name>A0AB73IMX2_9BURK</name>
<evidence type="ECO:0000313" key="1">
    <source>
        <dbReference type="EMBL" id="MDP9650727.1"/>
    </source>
</evidence>
<sequence>MSETLDLSVALAAAPFDTVGATVGSVVKQISRALRRTEIEPEWVTHANFIDEDCPDRFGLGPSAPWPVEQSTRRVSLAVGRGNSEGWIIGVDVIELVTDGESQLWKSVPLIRIKSLSRSQAWSIAAVVSRLLDID</sequence>
<dbReference type="RefSeq" id="WP_392395537.1">
    <property type="nucleotide sequence ID" value="NZ_JAURTK010000012.1"/>
</dbReference>
<accession>A0AB73IMX2</accession>
<organism evidence="1 2">
    <name type="scientific">Paraburkholderia caledonica</name>
    <dbReference type="NCBI Taxonomy" id="134536"/>
    <lineage>
        <taxon>Bacteria</taxon>
        <taxon>Pseudomonadati</taxon>
        <taxon>Pseudomonadota</taxon>
        <taxon>Betaproteobacteria</taxon>
        <taxon>Burkholderiales</taxon>
        <taxon>Burkholderiaceae</taxon>
        <taxon>Paraburkholderia</taxon>
    </lineage>
</organism>
<gene>
    <name evidence="1" type="ORF">J2793_006201</name>
</gene>
<reference evidence="1" key="1">
    <citation type="submission" date="2023-07" db="EMBL/GenBank/DDBJ databases">
        <title>Sorghum-associated microbial communities from plants grown in Nebraska, USA.</title>
        <authorList>
            <person name="Schachtman D."/>
        </authorList>
    </citation>
    <scope>NUCLEOTIDE SEQUENCE</scope>
    <source>
        <strain evidence="1">DS1061</strain>
    </source>
</reference>
<comment type="caution">
    <text evidence="1">The sequence shown here is derived from an EMBL/GenBank/DDBJ whole genome shotgun (WGS) entry which is preliminary data.</text>
</comment>
<dbReference type="EMBL" id="JAURTK010000012">
    <property type="protein sequence ID" value="MDP9650727.1"/>
    <property type="molecule type" value="Genomic_DNA"/>
</dbReference>
<protein>
    <submittedName>
        <fullName evidence="1">Uncharacterized protein</fullName>
    </submittedName>
</protein>
<proteinExistence type="predicted"/>
<evidence type="ECO:0000313" key="2">
    <source>
        <dbReference type="Proteomes" id="UP001229486"/>
    </source>
</evidence>
<dbReference type="Proteomes" id="UP001229486">
    <property type="component" value="Unassembled WGS sequence"/>
</dbReference>
<dbReference type="AlphaFoldDB" id="A0AB73IMX2"/>